<feature type="compositionally biased region" description="Polar residues" evidence="1">
    <location>
        <begin position="120"/>
        <end position="134"/>
    </location>
</feature>
<dbReference type="Proteomes" id="UP000313359">
    <property type="component" value="Unassembled WGS sequence"/>
</dbReference>
<dbReference type="AlphaFoldDB" id="A0A5C2RUB8"/>
<evidence type="ECO:0000313" key="2">
    <source>
        <dbReference type="EMBL" id="RPD55298.1"/>
    </source>
</evidence>
<feature type="region of interest" description="Disordered" evidence="1">
    <location>
        <begin position="1"/>
        <end position="146"/>
    </location>
</feature>
<accession>A0A5C2RUB8</accession>
<organism evidence="2 3">
    <name type="scientific">Lentinus tigrinus ALCF2SS1-6</name>
    <dbReference type="NCBI Taxonomy" id="1328759"/>
    <lineage>
        <taxon>Eukaryota</taxon>
        <taxon>Fungi</taxon>
        <taxon>Dikarya</taxon>
        <taxon>Basidiomycota</taxon>
        <taxon>Agaricomycotina</taxon>
        <taxon>Agaricomycetes</taxon>
        <taxon>Polyporales</taxon>
        <taxon>Polyporaceae</taxon>
        <taxon>Lentinus</taxon>
    </lineage>
</organism>
<name>A0A5C2RUB8_9APHY</name>
<protein>
    <submittedName>
        <fullName evidence="2">Uncharacterized protein</fullName>
    </submittedName>
</protein>
<evidence type="ECO:0000313" key="3">
    <source>
        <dbReference type="Proteomes" id="UP000313359"/>
    </source>
</evidence>
<sequence length="196" mass="22636">MTNPASGSKRAWEGNDAESHKRPREDPRDWRDVHLDSPRRKAPHSGRRDSHDRRPPHGDYRPHSRERDYSRRQPGDYSRERERDRRDDKDRERERDRPRDRSRGSDRRWDGPRDRRPSPHRTNGTSSSRPPTQVDNEKEEENARGTALGITAVARAGTTPLGETVVVVVTGVGMTHTVDVLHLVETNLRMVHPQSG</sequence>
<feature type="compositionally biased region" description="Basic and acidic residues" evidence="1">
    <location>
        <begin position="10"/>
        <end position="39"/>
    </location>
</feature>
<dbReference type="STRING" id="1328759.A0A5C2RUB8"/>
<reference evidence="2" key="1">
    <citation type="journal article" date="2018" name="Genome Biol. Evol.">
        <title>Genomics and development of Lentinus tigrinus, a white-rot wood-decaying mushroom with dimorphic fruiting bodies.</title>
        <authorList>
            <person name="Wu B."/>
            <person name="Xu Z."/>
            <person name="Knudson A."/>
            <person name="Carlson A."/>
            <person name="Chen N."/>
            <person name="Kovaka S."/>
            <person name="LaButti K."/>
            <person name="Lipzen A."/>
            <person name="Pennachio C."/>
            <person name="Riley R."/>
            <person name="Schakwitz W."/>
            <person name="Umezawa K."/>
            <person name="Ohm R.A."/>
            <person name="Grigoriev I.V."/>
            <person name="Nagy L.G."/>
            <person name="Gibbons J."/>
            <person name="Hibbett D."/>
        </authorList>
    </citation>
    <scope>NUCLEOTIDE SEQUENCE [LARGE SCALE GENOMIC DNA]</scope>
    <source>
        <strain evidence="2">ALCF2SS1-6</strain>
    </source>
</reference>
<feature type="compositionally biased region" description="Basic and acidic residues" evidence="1">
    <location>
        <begin position="46"/>
        <end position="117"/>
    </location>
</feature>
<dbReference type="EMBL" id="ML122296">
    <property type="protein sequence ID" value="RPD55298.1"/>
    <property type="molecule type" value="Genomic_DNA"/>
</dbReference>
<proteinExistence type="predicted"/>
<gene>
    <name evidence="2" type="ORF">L227DRAFT_307188</name>
</gene>
<keyword evidence="3" id="KW-1185">Reference proteome</keyword>
<dbReference type="OrthoDB" id="2757981at2759"/>
<evidence type="ECO:0000256" key="1">
    <source>
        <dbReference type="SAM" id="MobiDB-lite"/>
    </source>
</evidence>